<dbReference type="Gene3D" id="3.40.50.2300">
    <property type="match status" value="1"/>
</dbReference>
<dbReference type="InterPro" id="IPR006674">
    <property type="entry name" value="HD_domain"/>
</dbReference>
<dbReference type="Proteomes" id="UP000264002">
    <property type="component" value="Unassembled WGS sequence"/>
</dbReference>
<feature type="domain" description="Response regulatory" evidence="2">
    <location>
        <begin position="4"/>
        <end position="120"/>
    </location>
</feature>
<evidence type="ECO:0000259" key="4">
    <source>
        <dbReference type="PROSITE" id="PS51832"/>
    </source>
</evidence>
<dbReference type="InterPro" id="IPR003607">
    <property type="entry name" value="HD/PDEase_dom"/>
</dbReference>
<reference evidence="6" key="1">
    <citation type="submission" date="2018-08" db="EMBL/GenBank/DDBJ databases">
        <authorList>
            <person name="Grouzdev D.S."/>
            <person name="Krutkina M.S."/>
        </authorList>
    </citation>
    <scope>NUCLEOTIDE SEQUENCE [LARGE SCALE GENOMIC DNA]</scope>
    <source>
        <strain evidence="6">4-11</strain>
    </source>
</reference>
<dbReference type="Pfam" id="PF00072">
    <property type="entry name" value="Response_reg"/>
    <property type="match status" value="1"/>
</dbReference>
<dbReference type="CDD" id="cd00156">
    <property type="entry name" value="REC"/>
    <property type="match status" value="1"/>
</dbReference>
<keyword evidence="6" id="KW-1185">Reference proteome</keyword>
<evidence type="ECO:0000259" key="2">
    <source>
        <dbReference type="PROSITE" id="PS50110"/>
    </source>
</evidence>
<dbReference type="PROSITE" id="PS51832">
    <property type="entry name" value="HD_GYP"/>
    <property type="match status" value="1"/>
</dbReference>
<dbReference type="RefSeq" id="WP_117329638.1">
    <property type="nucleotide sequence ID" value="NZ_QUWK01000003.1"/>
</dbReference>
<dbReference type="GO" id="GO:0000160">
    <property type="term" value="P:phosphorelay signal transduction system"/>
    <property type="evidence" value="ECO:0007669"/>
    <property type="project" value="InterPro"/>
</dbReference>
<dbReference type="EMBL" id="QUWK01000003">
    <property type="protein sequence ID" value="RFU95691.1"/>
    <property type="molecule type" value="Genomic_DNA"/>
</dbReference>
<dbReference type="InterPro" id="IPR006675">
    <property type="entry name" value="HDIG_dom"/>
</dbReference>
<feature type="domain" description="HD-GYP" evidence="4">
    <location>
        <begin position="154"/>
        <end position="341"/>
    </location>
</feature>
<evidence type="ECO:0000259" key="3">
    <source>
        <dbReference type="PROSITE" id="PS51831"/>
    </source>
</evidence>
<dbReference type="InterPro" id="IPR011006">
    <property type="entry name" value="CheY-like_superfamily"/>
</dbReference>
<dbReference type="PROSITE" id="PS51831">
    <property type="entry name" value="HD"/>
    <property type="match status" value="1"/>
</dbReference>
<protein>
    <submittedName>
        <fullName evidence="5">Response regulator</fullName>
    </submittedName>
</protein>
<keyword evidence="1" id="KW-0597">Phosphoprotein</keyword>
<dbReference type="SUPFAM" id="SSF52172">
    <property type="entry name" value="CheY-like"/>
    <property type="match status" value="1"/>
</dbReference>
<proteinExistence type="predicted"/>
<evidence type="ECO:0000313" key="5">
    <source>
        <dbReference type="EMBL" id="RFU95691.1"/>
    </source>
</evidence>
<organism evidence="5 6">
    <name type="scientific">Sphaerochaeta halotolerans</name>
    <dbReference type="NCBI Taxonomy" id="2293840"/>
    <lineage>
        <taxon>Bacteria</taxon>
        <taxon>Pseudomonadati</taxon>
        <taxon>Spirochaetota</taxon>
        <taxon>Spirochaetia</taxon>
        <taxon>Spirochaetales</taxon>
        <taxon>Sphaerochaetaceae</taxon>
        <taxon>Sphaerochaeta</taxon>
    </lineage>
</organism>
<accession>A0A372MIU3</accession>
<dbReference type="AlphaFoldDB" id="A0A372MIU3"/>
<dbReference type="SMART" id="SM00448">
    <property type="entry name" value="REC"/>
    <property type="match status" value="1"/>
</dbReference>
<sequence>MTRHIVTTDDDPAIRKILRIMLKKAGYEVTPCENGNELLHLLENTTTSIDLILLDIKMPGPTGFEILERIARKYPSIPVVMLTAFNDLDTGMKAIRLGAFDYLTKPIRQEELYSCIHRALEKASEEQRKKEIDEEHLAIRKKLEAELRKTKSTLQRSTISTLEAFSETIEQKDPYTKGHCNRVRTLAVALAKTLNLDEKTLQIIEGGALLHDIGKISIPEEILNKNGSLTGEEYSLIKTHPEAGVRIITHIPSFKQYIPIIRSHHERIDGRGYPDNMKGEDIPLDVKIVSLADAFDAMTSSRAYRSALPTELAVEEIKLNAGTQFDADLVHVFIEHELYLL</sequence>
<dbReference type="SUPFAM" id="SSF109604">
    <property type="entry name" value="HD-domain/PDEase-like"/>
    <property type="match status" value="1"/>
</dbReference>
<gene>
    <name evidence="5" type="ORF">DYP60_04250</name>
</gene>
<dbReference type="InterPro" id="IPR052020">
    <property type="entry name" value="Cyclic_di-GMP/3'3'-cGAMP_PDE"/>
</dbReference>
<dbReference type="PANTHER" id="PTHR45228">
    <property type="entry name" value="CYCLIC DI-GMP PHOSPHODIESTERASE TM_0186-RELATED"/>
    <property type="match status" value="1"/>
</dbReference>
<feature type="domain" description="HD" evidence="3">
    <location>
        <begin position="176"/>
        <end position="298"/>
    </location>
</feature>
<dbReference type="PROSITE" id="PS50110">
    <property type="entry name" value="RESPONSE_REGULATORY"/>
    <property type="match status" value="1"/>
</dbReference>
<dbReference type="NCBIfam" id="TIGR00277">
    <property type="entry name" value="HDIG"/>
    <property type="match status" value="1"/>
</dbReference>
<dbReference type="SMART" id="SM00471">
    <property type="entry name" value="HDc"/>
    <property type="match status" value="1"/>
</dbReference>
<evidence type="ECO:0000313" key="6">
    <source>
        <dbReference type="Proteomes" id="UP000264002"/>
    </source>
</evidence>
<dbReference type="CDD" id="cd00077">
    <property type="entry name" value="HDc"/>
    <property type="match status" value="1"/>
</dbReference>
<dbReference type="InterPro" id="IPR001789">
    <property type="entry name" value="Sig_transdc_resp-reg_receiver"/>
</dbReference>
<dbReference type="Pfam" id="PF13487">
    <property type="entry name" value="HD_5"/>
    <property type="match status" value="1"/>
</dbReference>
<evidence type="ECO:0000256" key="1">
    <source>
        <dbReference type="PROSITE-ProRule" id="PRU00169"/>
    </source>
</evidence>
<comment type="caution">
    <text evidence="5">The sequence shown here is derived from an EMBL/GenBank/DDBJ whole genome shotgun (WGS) entry which is preliminary data.</text>
</comment>
<reference evidence="5 6" key="2">
    <citation type="submission" date="2018-09" db="EMBL/GenBank/DDBJ databases">
        <title>Genome of Sphaerochaeta halotolerans strain 4-11.</title>
        <authorList>
            <person name="Nazina T.N."/>
            <person name="Sokolova D.S."/>
        </authorList>
    </citation>
    <scope>NUCLEOTIDE SEQUENCE [LARGE SCALE GENOMIC DNA]</scope>
    <source>
        <strain evidence="5 6">4-11</strain>
    </source>
</reference>
<dbReference type="InterPro" id="IPR037522">
    <property type="entry name" value="HD_GYP_dom"/>
</dbReference>
<name>A0A372MIU3_9SPIR</name>
<dbReference type="PANTHER" id="PTHR45228:SF4">
    <property type="entry name" value="LIPOPROTEIN"/>
    <property type="match status" value="1"/>
</dbReference>
<dbReference type="Gene3D" id="1.10.3210.10">
    <property type="entry name" value="Hypothetical protein af1432"/>
    <property type="match status" value="1"/>
</dbReference>
<feature type="modified residue" description="4-aspartylphosphate" evidence="1">
    <location>
        <position position="55"/>
    </location>
</feature>